<proteinExistence type="predicted"/>
<dbReference type="VEuPathDB" id="VectorBase:AMEM015785"/>
<protein>
    <submittedName>
        <fullName evidence="1">Uncharacterized protein</fullName>
    </submittedName>
</protein>
<sequence>MVNTCLEMMAATCTLTIDTSTWKVPVAAEQVGQDLRAVQVAEQVLLEREQVQLILTHQNQQPLLQHHLHLHLPLFQRWLE</sequence>
<dbReference type="Proteomes" id="UP000075903">
    <property type="component" value="Unassembled WGS sequence"/>
</dbReference>
<evidence type="ECO:0000313" key="1">
    <source>
        <dbReference type="EnsemblMetazoa" id="AMEM015785-PA"/>
    </source>
</evidence>
<reference evidence="1" key="1">
    <citation type="submission" date="2020-05" db="UniProtKB">
        <authorList>
            <consortium name="EnsemblMetazoa"/>
        </authorList>
    </citation>
    <scope>IDENTIFICATION</scope>
    <source>
        <strain evidence="1">MAF</strain>
    </source>
</reference>
<organism evidence="1 2">
    <name type="scientific">Anopheles merus</name>
    <name type="common">Mosquito</name>
    <dbReference type="NCBI Taxonomy" id="30066"/>
    <lineage>
        <taxon>Eukaryota</taxon>
        <taxon>Metazoa</taxon>
        <taxon>Ecdysozoa</taxon>
        <taxon>Arthropoda</taxon>
        <taxon>Hexapoda</taxon>
        <taxon>Insecta</taxon>
        <taxon>Pterygota</taxon>
        <taxon>Neoptera</taxon>
        <taxon>Endopterygota</taxon>
        <taxon>Diptera</taxon>
        <taxon>Nematocera</taxon>
        <taxon>Culicoidea</taxon>
        <taxon>Culicidae</taxon>
        <taxon>Anophelinae</taxon>
        <taxon>Anopheles</taxon>
    </lineage>
</organism>
<dbReference type="AlphaFoldDB" id="A0A182VJ00"/>
<evidence type="ECO:0000313" key="2">
    <source>
        <dbReference type="Proteomes" id="UP000075903"/>
    </source>
</evidence>
<dbReference type="EnsemblMetazoa" id="AMEM015785-RA">
    <property type="protein sequence ID" value="AMEM015785-PA"/>
    <property type="gene ID" value="AMEM015785"/>
</dbReference>
<keyword evidence="2" id="KW-1185">Reference proteome</keyword>
<accession>A0A182VJ00</accession>
<name>A0A182VJ00_ANOME</name>